<evidence type="ECO:0000259" key="1">
    <source>
        <dbReference type="Pfam" id="PF03633"/>
    </source>
</evidence>
<keyword evidence="3" id="KW-1185">Reference proteome</keyword>
<gene>
    <name evidence="2" type="ORF">NP596_21315</name>
</gene>
<accession>A0ABT1UAX0</accession>
<dbReference type="InterPro" id="IPR005194">
    <property type="entry name" value="Glyco_hydro_65_C"/>
</dbReference>
<dbReference type="Proteomes" id="UP001524586">
    <property type="component" value="Unassembled WGS sequence"/>
</dbReference>
<proteinExistence type="predicted"/>
<dbReference type="EMBL" id="JANIBK010000305">
    <property type="protein sequence ID" value="MCQ8131008.1"/>
    <property type="molecule type" value="Genomic_DNA"/>
</dbReference>
<dbReference type="InterPro" id="IPR008928">
    <property type="entry name" value="6-hairpin_glycosidase_sf"/>
</dbReference>
<name>A0ABT1UAX0_9GAMM</name>
<comment type="caution">
    <text evidence="2">The sequence shown here is derived from an EMBL/GenBank/DDBJ whole genome shotgun (WGS) entry which is preliminary data.</text>
</comment>
<dbReference type="Gene3D" id="2.60.420.10">
    <property type="entry name" value="Maltose phosphorylase, domain 3"/>
    <property type="match status" value="1"/>
</dbReference>
<evidence type="ECO:0000313" key="2">
    <source>
        <dbReference type="EMBL" id="MCQ8131008.1"/>
    </source>
</evidence>
<evidence type="ECO:0000313" key="3">
    <source>
        <dbReference type="Proteomes" id="UP001524586"/>
    </source>
</evidence>
<dbReference type="PANTHER" id="PTHR37469">
    <property type="entry name" value="CELLOBIONIC ACID PHOSPHORYLASE-RELATED"/>
    <property type="match status" value="1"/>
</dbReference>
<dbReference type="RefSeq" id="WP_256617391.1">
    <property type="nucleotide sequence ID" value="NZ_JANIBK010000305.1"/>
</dbReference>
<protein>
    <recommendedName>
        <fullName evidence="1">Glycoside hydrolase family 65 C-terminal domain-containing protein</fullName>
    </recommendedName>
</protein>
<sequence>RRGGWTWYTGAAGWFYRAGLEWVLGLQVRGDRLIFEPCIPVTWPGYSLTYRHHDTCYEITVENPNGATRGVAGLELDGERQSGGNGIQLKDDGQPHRVRVVMGEVGDRF</sequence>
<dbReference type="InterPro" id="IPR052047">
    <property type="entry name" value="GH94_Enzymes"/>
</dbReference>
<reference evidence="2 3" key="1">
    <citation type="submission" date="2022-07" db="EMBL/GenBank/DDBJ databases">
        <title>Methylomonas rivi sp. nov., Methylomonas rosea sp. nov., Methylomonas aureus sp. nov. and Methylomonas subterranea sp. nov., four novel methanotrophs isolated from a freshwater creek and the deep terrestrial subsurface.</title>
        <authorList>
            <person name="Abin C."/>
            <person name="Sankaranarayanan K."/>
            <person name="Garner C."/>
            <person name="Sindelar R."/>
            <person name="Kotary K."/>
            <person name="Garner R."/>
            <person name="Barclay S."/>
            <person name="Lawson P."/>
            <person name="Krumholz L."/>
        </authorList>
    </citation>
    <scope>NUCLEOTIDE SEQUENCE [LARGE SCALE GENOMIC DNA]</scope>
    <source>
        <strain evidence="2 3">WSC-6</strain>
    </source>
</reference>
<organism evidence="2 3">
    <name type="scientific">Methylomonas rivi</name>
    <dbReference type="NCBI Taxonomy" id="2952226"/>
    <lineage>
        <taxon>Bacteria</taxon>
        <taxon>Pseudomonadati</taxon>
        <taxon>Pseudomonadota</taxon>
        <taxon>Gammaproteobacteria</taxon>
        <taxon>Methylococcales</taxon>
        <taxon>Methylococcaceae</taxon>
        <taxon>Methylomonas</taxon>
    </lineage>
</organism>
<dbReference type="SUPFAM" id="SSF48208">
    <property type="entry name" value="Six-hairpin glycosidases"/>
    <property type="match status" value="1"/>
</dbReference>
<dbReference type="PANTHER" id="PTHR37469:SF2">
    <property type="entry name" value="CELLOBIONIC ACID PHOSPHORYLASE"/>
    <property type="match status" value="1"/>
</dbReference>
<dbReference type="Pfam" id="PF03633">
    <property type="entry name" value="Glyco_hydro_65C"/>
    <property type="match status" value="1"/>
</dbReference>
<feature type="non-terminal residue" evidence="2">
    <location>
        <position position="1"/>
    </location>
</feature>
<feature type="domain" description="Glycoside hydrolase family 65 C-terminal" evidence="1">
    <location>
        <begin position="26"/>
        <end position="68"/>
    </location>
</feature>